<reference evidence="4 5" key="1">
    <citation type="submission" date="2022-12" db="EMBL/GenBank/DDBJ databases">
        <title>Dasania phycosphaerae sp. nov., isolated from particulate material of the south coast of Korea.</title>
        <authorList>
            <person name="Jiang Y."/>
        </authorList>
    </citation>
    <scope>NUCLEOTIDE SEQUENCE [LARGE SCALE GENOMIC DNA]</scope>
    <source>
        <strain evidence="4 5">GY-19</strain>
    </source>
</reference>
<evidence type="ECO:0000313" key="4">
    <source>
        <dbReference type="EMBL" id="MCZ0863707.1"/>
    </source>
</evidence>
<evidence type="ECO:0000313" key="5">
    <source>
        <dbReference type="Proteomes" id="UP001069090"/>
    </source>
</evidence>
<name>A0A9J6RGY5_9GAMM</name>
<dbReference type="Proteomes" id="UP001069090">
    <property type="component" value="Unassembled WGS sequence"/>
</dbReference>
<dbReference type="EMBL" id="JAPTGG010000001">
    <property type="protein sequence ID" value="MCZ0863707.1"/>
    <property type="molecule type" value="Genomic_DNA"/>
</dbReference>
<evidence type="ECO:0000259" key="3">
    <source>
        <dbReference type="PROSITE" id="PS01031"/>
    </source>
</evidence>
<organism evidence="4 5">
    <name type="scientific">Dasania phycosphaerae</name>
    <dbReference type="NCBI Taxonomy" id="2950436"/>
    <lineage>
        <taxon>Bacteria</taxon>
        <taxon>Pseudomonadati</taxon>
        <taxon>Pseudomonadota</taxon>
        <taxon>Gammaproteobacteria</taxon>
        <taxon>Cellvibrionales</taxon>
        <taxon>Spongiibacteraceae</taxon>
        <taxon>Dasania</taxon>
    </lineage>
</organism>
<accession>A0A9J6RGY5</accession>
<protein>
    <submittedName>
        <fullName evidence="4">Hsp20/alpha crystallin family protein</fullName>
    </submittedName>
</protein>
<dbReference type="InterPro" id="IPR008978">
    <property type="entry name" value="HSP20-like_chaperone"/>
</dbReference>
<dbReference type="AlphaFoldDB" id="A0A9J6RGY5"/>
<dbReference type="InterPro" id="IPR002068">
    <property type="entry name" value="A-crystallin/Hsp20_dom"/>
</dbReference>
<dbReference type="Gene3D" id="2.60.40.790">
    <property type="match status" value="1"/>
</dbReference>
<dbReference type="CDD" id="cd00298">
    <property type="entry name" value="ACD_sHsps_p23-like"/>
    <property type="match status" value="1"/>
</dbReference>
<comment type="caution">
    <text evidence="4">The sequence shown here is derived from an EMBL/GenBank/DDBJ whole genome shotgun (WGS) entry which is preliminary data.</text>
</comment>
<feature type="domain" description="SHSP" evidence="3">
    <location>
        <begin position="99"/>
        <end position="198"/>
    </location>
</feature>
<evidence type="ECO:0000256" key="1">
    <source>
        <dbReference type="PROSITE-ProRule" id="PRU00285"/>
    </source>
</evidence>
<dbReference type="Pfam" id="PF00011">
    <property type="entry name" value="HSP20"/>
    <property type="match status" value="1"/>
</dbReference>
<dbReference type="PROSITE" id="PS01031">
    <property type="entry name" value="SHSP"/>
    <property type="match status" value="1"/>
</dbReference>
<gene>
    <name evidence="4" type="ORF">O0V09_00760</name>
</gene>
<sequence>MKTKQKQQYLLALLLLCLLTIAVLLYNNWRLQQQLNSLAPWGNIEMPMMQNLADPWPKNWDPWAAPWDKDNHFSRLQKHMDEMMSQLIPGQSIFSHRGFGYSPSGPKITMADEAEHYQITITVPKGQQVELNTELSGNVFSLSGKVSNSHSNRDDNTVQQAVSSSQFSQTITLAQAVDESGMRIEEQDQQIVITIPKK</sequence>
<keyword evidence="5" id="KW-1185">Reference proteome</keyword>
<comment type="similarity">
    <text evidence="1 2">Belongs to the small heat shock protein (HSP20) family.</text>
</comment>
<dbReference type="SUPFAM" id="SSF49764">
    <property type="entry name" value="HSP20-like chaperones"/>
    <property type="match status" value="1"/>
</dbReference>
<proteinExistence type="inferred from homology"/>
<evidence type="ECO:0000256" key="2">
    <source>
        <dbReference type="RuleBase" id="RU003616"/>
    </source>
</evidence>
<dbReference type="RefSeq" id="WP_258329853.1">
    <property type="nucleotide sequence ID" value="NZ_JAPTGG010000001.1"/>
</dbReference>